<dbReference type="AlphaFoldDB" id="A0A4C1YZS8"/>
<gene>
    <name evidence="2" type="ORF">EVAR_55937_1</name>
</gene>
<comment type="caution">
    <text evidence="2">The sequence shown here is derived from an EMBL/GenBank/DDBJ whole genome shotgun (WGS) entry which is preliminary data.</text>
</comment>
<dbReference type="Proteomes" id="UP000299102">
    <property type="component" value="Unassembled WGS sequence"/>
</dbReference>
<name>A0A4C1YZS8_EUMVA</name>
<keyword evidence="3" id="KW-1185">Reference proteome</keyword>
<dbReference type="EMBL" id="BGZK01001446">
    <property type="protein sequence ID" value="GBP80119.1"/>
    <property type="molecule type" value="Genomic_DNA"/>
</dbReference>
<evidence type="ECO:0000313" key="2">
    <source>
        <dbReference type="EMBL" id="GBP80119.1"/>
    </source>
</evidence>
<feature type="region of interest" description="Disordered" evidence="1">
    <location>
        <begin position="20"/>
        <end position="43"/>
    </location>
</feature>
<evidence type="ECO:0000256" key="1">
    <source>
        <dbReference type="SAM" id="MobiDB-lite"/>
    </source>
</evidence>
<evidence type="ECO:0000313" key="3">
    <source>
        <dbReference type="Proteomes" id="UP000299102"/>
    </source>
</evidence>
<organism evidence="2 3">
    <name type="scientific">Eumeta variegata</name>
    <name type="common">Bagworm moth</name>
    <name type="synonym">Eumeta japonica</name>
    <dbReference type="NCBI Taxonomy" id="151549"/>
    <lineage>
        <taxon>Eukaryota</taxon>
        <taxon>Metazoa</taxon>
        <taxon>Ecdysozoa</taxon>
        <taxon>Arthropoda</taxon>
        <taxon>Hexapoda</taxon>
        <taxon>Insecta</taxon>
        <taxon>Pterygota</taxon>
        <taxon>Neoptera</taxon>
        <taxon>Endopterygota</taxon>
        <taxon>Lepidoptera</taxon>
        <taxon>Glossata</taxon>
        <taxon>Ditrysia</taxon>
        <taxon>Tineoidea</taxon>
        <taxon>Psychidae</taxon>
        <taxon>Oiketicinae</taxon>
        <taxon>Eumeta</taxon>
    </lineage>
</organism>
<proteinExistence type="predicted"/>
<reference evidence="2 3" key="1">
    <citation type="journal article" date="2019" name="Commun. Biol.">
        <title>The bagworm genome reveals a unique fibroin gene that provides high tensile strength.</title>
        <authorList>
            <person name="Kono N."/>
            <person name="Nakamura H."/>
            <person name="Ohtoshi R."/>
            <person name="Tomita M."/>
            <person name="Numata K."/>
            <person name="Arakawa K."/>
        </authorList>
    </citation>
    <scope>NUCLEOTIDE SEQUENCE [LARGE SCALE GENOMIC DNA]</scope>
</reference>
<accession>A0A4C1YZS8</accession>
<protein>
    <submittedName>
        <fullName evidence="2">Uncharacterized protein</fullName>
    </submittedName>
</protein>
<sequence length="103" mass="11676">MSRNQTQLVHFTYVTAPVHLRRDQRQKEVAPTTPGPPRRAARPARPVIGMRKYSVIEGRGAIAATSLTPFTHELRRVVESARRTNCFSTYALGNSVKRELSRF</sequence>